<dbReference type="Proteomes" id="UP001442494">
    <property type="component" value="Unassembled WGS sequence"/>
</dbReference>
<organism evidence="1 2">
    <name type="scientific">Funiculus sociatus GB2-A5</name>
    <dbReference type="NCBI Taxonomy" id="2933946"/>
    <lineage>
        <taxon>Bacteria</taxon>
        <taxon>Bacillati</taxon>
        <taxon>Cyanobacteriota</taxon>
        <taxon>Cyanophyceae</taxon>
        <taxon>Coleofasciculales</taxon>
        <taxon>Coleofasciculaceae</taxon>
        <taxon>Funiculus</taxon>
    </lineage>
</organism>
<evidence type="ECO:0000313" key="1">
    <source>
        <dbReference type="EMBL" id="MEP0868044.1"/>
    </source>
</evidence>
<proteinExistence type="predicted"/>
<dbReference type="RefSeq" id="WP_190420176.1">
    <property type="nucleotide sequence ID" value="NZ_JAMPKK010000106.1"/>
</dbReference>
<accession>A0ABV0JY46</accession>
<comment type="caution">
    <text evidence="1">The sequence shown here is derived from an EMBL/GenBank/DDBJ whole genome shotgun (WGS) entry which is preliminary data.</text>
</comment>
<reference evidence="1 2" key="1">
    <citation type="submission" date="2022-04" db="EMBL/GenBank/DDBJ databases">
        <title>Positive selection, recombination, and allopatry shape intraspecific diversity of widespread and dominant cyanobacteria.</title>
        <authorList>
            <person name="Wei J."/>
            <person name="Shu W."/>
            <person name="Hu C."/>
        </authorList>
    </citation>
    <scope>NUCLEOTIDE SEQUENCE [LARGE SCALE GENOMIC DNA]</scope>
    <source>
        <strain evidence="1 2">GB2-A5</strain>
    </source>
</reference>
<keyword evidence="2" id="KW-1185">Reference proteome</keyword>
<dbReference type="EMBL" id="JAMPKK010000106">
    <property type="protein sequence ID" value="MEP0868044.1"/>
    <property type="molecule type" value="Genomic_DNA"/>
</dbReference>
<sequence length="71" mass="7856">MFDIGTDVVNQKTGHIGKVIGYGHEMVNGVYSPTLKVLLSEALNPGKKGFIEEDLHSAWTQWQEANNLSIK</sequence>
<name>A0ABV0JY46_9CYAN</name>
<gene>
    <name evidence="1" type="ORF">NDI37_26765</name>
</gene>
<protein>
    <submittedName>
        <fullName evidence="1">Uncharacterized protein</fullName>
    </submittedName>
</protein>
<evidence type="ECO:0000313" key="2">
    <source>
        <dbReference type="Proteomes" id="UP001442494"/>
    </source>
</evidence>